<dbReference type="GO" id="GO:0003700">
    <property type="term" value="F:DNA-binding transcription factor activity"/>
    <property type="evidence" value="ECO:0007669"/>
    <property type="project" value="InterPro"/>
</dbReference>
<dbReference type="GO" id="GO:0003677">
    <property type="term" value="F:DNA binding"/>
    <property type="evidence" value="ECO:0007669"/>
    <property type="project" value="UniProtKB-KW"/>
</dbReference>
<dbReference type="Pfam" id="PF00392">
    <property type="entry name" value="GntR"/>
    <property type="match status" value="1"/>
</dbReference>
<dbReference type="RefSeq" id="WP_109186966.1">
    <property type="nucleotide sequence ID" value="NZ_BMSJ01000006.1"/>
</dbReference>
<dbReference type="InterPro" id="IPR036390">
    <property type="entry name" value="WH_DNA-bd_sf"/>
</dbReference>
<evidence type="ECO:0000313" key="5">
    <source>
        <dbReference type="EMBL" id="GGR31159.1"/>
    </source>
</evidence>
<reference evidence="5 8" key="1">
    <citation type="journal article" date="2014" name="Int. J. Syst. Evol. Microbiol.">
        <title>Complete genome sequence of Corynebacterium casei LMG S-19264T (=DSM 44701T), isolated from a smear-ripened cheese.</title>
        <authorList>
            <consortium name="US DOE Joint Genome Institute (JGI-PGF)"/>
            <person name="Walter F."/>
            <person name="Albersmeier A."/>
            <person name="Kalinowski J."/>
            <person name="Ruckert C."/>
        </authorList>
    </citation>
    <scope>NUCLEOTIDE SEQUENCE [LARGE SCALE GENOMIC DNA]</scope>
    <source>
        <strain evidence="5 8">JCM 4205</strain>
    </source>
</reference>
<evidence type="ECO:0000256" key="3">
    <source>
        <dbReference type="ARBA" id="ARBA00023163"/>
    </source>
</evidence>
<dbReference type="EMBL" id="CP023693">
    <property type="protein sequence ID" value="QEV31772.1"/>
    <property type="molecule type" value="Genomic_DNA"/>
</dbReference>
<dbReference type="SUPFAM" id="SSF48008">
    <property type="entry name" value="GntR ligand-binding domain-like"/>
    <property type="match status" value="1"/>
</dbReference>
<dbReference type="SUPFAM" id="SSF46785">
    <property type="entry name" value="Winged helix' DNA-binding domain"/>
    <property type="match status" value="1"/>
</dbReference>
<accession>A0AAV4KKJ6</accession>
<reference evidence="6 7" key="2">
    <citation type="submission" date="2017-09" db="EMBL/GenBank/DDBJ databases">
        <authorList>
            <person name="Lee N."/>
            <person name="Cho B.-K."/>
        </authorList>
    </citation>
    <scope>NUCLEOTIDE SEQUENCE [LARGE SCALE GENOMIC DNA]</scope>
    <source>
        <strain evidence="6 7">ATCC 19740</strain>
    </source>
</reference>
<dbReference type="InterPro" id="IPR011711">
    <property type="entry name" value="GntR_C"/>
</dbReference>
<dbReference type="AlphaFoldDB" id="A0AAV4KKJ6"/>
<evidence type="ECO:0000256" key="2">
    <source>
        <dbReference type="ARBA" id="ARBA00023125"/>
    </source>
</evidence>
<keyword evidence="2" id="KW-0238">DNA-binding</keyword>
<evidence type="ECO:0000256" key="1">
    <source>
        <dbReference type="ARBA" id="ARBA00023015"/>
    </source>
</evidence>
<keyword evidence="3" id="KW-0804">Transcription</keyword>
<organism evidence="5 8">
    <name type="scientific">Streptomyces cinereoruber</name>
    <dbReference type="NCBI Taxonomy" id="67260"/>
    <lineage>
        <taxon>Bacteria</taxon>
        <taxon>Bacillati</taxon>
        <taxon>Actinomycetota</taxon>
        <taxon>Actinomycetes</taxon>
        <taxon>Kitasatosporales</taxon>
        <taxon>Streptomycetaceae</taxon>
        <taxon>Streptomyces</taxon>
    </lineage>
</organism>
<dbReference type="CDD" id="cd07377">
    <property type="entry name" value="WHTH_GntR"/>
    <property type="match status" value="1"/>
</dbReference>
<dbReference type="InterPro" id="IPR000524">
    <property type="entry name" value="Tscrpt_reg_HTH_GntR"/>
</dbReference>
<dbReference type="Gene3D" id="1.20.120.530">
    <property type="entry name" value="GntR ligand-binding domain-like"/>
    <property type="match status" value="1"/>
</dbReference>
<dbReference type="PANTHER" id="PTHR43537">
    <property type="entry name" value="TRANSCRIPTIONAL REGULATOR, GNTR FAMILY"/>
    <property type="match status" value="1"/>
</dbReference>
<evidence type="ECO:0000313" key="6">
    <source>
        <dbReference type="EMBL" id="QEV31772.1"/>
    </source>
</evidence>
<keyword evidence="7" id="KW-1185">Reference proteome</keyword>
<dbReference type="PANTHER" id="PTHR43537:SF45">
    <property type="entry name" value="GNTR FAMILY REGULATORY PROTEIN"/>
    <property type="match status" value="1"/>
</dbReference>
<dbReference type="InterPro" id="IPR036388">
    <property type="entry name" value="WH-like_DNA-bd_sf"/>
</dbReference>
<evidence type="ECO:0000259" key="4">
    <source>
        <dbReference type="PROSITE" id="PS50949"/>
    </source>
</evidence>
<dbReference type="Proteomes" id="UP000326029">
    <property type="component" value="Chromosome"/>
</dbReference>
<dbReference type="InterPro" id="IPR008920">
    <property type="entry name" value="TF_FadR/GntR_C"/>
</dbReference>
<dbReference type="Gene3D" id="1.10.10.10">
    <property type="entry name" value="Winged helix-like DNA-binding domain superfamily/Winged helix DNA-binding domain"/>
    <property type="match status" value="1"/>
</dbReference>
<dbReference type="Proteomes" id="UP000642014">
    <property type="component" value="Unassembled WGS sequence"/>
</dbReference>
<protein>
    <submittedName>
        <fullName evidence="5">GntR family transcriptional regulator</fullName>
    </submittedName>
</protein>
<evidence type="ECO:0000313" key="8">
    <source>
        <dbReference type="Proteomes" id="UP000642014"/>
    </source>
</evidence>
<dbReference type="SMART" id="SM00895">
    <property type="entry name" value="FCD"/>
    <property type="match status" value="1"/>
</dbReference>
<feature type="domain" description="HTH gntR-type" evidence="4">
    <location>
        <begin position="22"/>
        <end position="89"/>
    </location>
</feature>
<dbReference type="EMBL" id="BMSJ01000006">
    <property type="protein sequence ID" value="GGR31159.1"/>
    <property type="molecule type" value="Genomic_DNA"/>
</dbReference>
<dbReference type="GeneID" id="95453325"/>
<dbReference type="SMART" id="SM00345">
    <property type="entry name" value="HTH_GNTR"/>
    <property type="match status" value="1"/>
</dbReference>
<name>A0AAV4KKJ6_9ACTN</name>
<dbReference type="PROSITE" id="PS50949">
    <property type="entry name" value="HTH_GNTR"/>
    <property type="match status" value="1"/>
</dbReference>
<evidence type="ECO:0000313" key="7">
    <source>
        <dbReference type="Proteomes" id="UP000326029"/>
    </source>
</evidence>
<gene>
    <name evidence="6" type="ORF">CP977_06035</name>
    <name evidence="5" type="ORF">GCM10010497_37210</name>
</gene>
<keyword evidence="1" id="KW-0805">Transcription regulation</keyword>
<sequence>MTGRAETGIGDLAEDRALLGRTSTAERVADILRARVAEGRLAPGTRLSEDALGGALGVSRNTLREAFRLLTHERLLVHELNRGVFVRVLDADDVADIYRTRGLVECAVVRGLGRPPFALDGLAAAVAAGEGAARADDWDGVSTANIHFHRALVALAGSARTDELMRGVLAELRLALHLVDDPRALHEPFLARNREILDALRAGERGTAERLLARYLDDSRTRVADACARTAGTPPGTRP</sequence>
<proteinExistence type="predicted"/>
<reference evidence="5" key="3">
    <citation type="submission" date="2023-08" db="EMBL/GenBank/DDBJ databases">
        <authorList>
            <person name="Sun Q."/>
            <person name="Ohkuma M."/>
        </authorList>
    </citation>
    <scope>NUCLEOTIDE SEQUENCE</scope>
    <source>
        <strain evidence="5">JCM 4205</strain>
    </source>
</reference>
<dbReference type="Pfam" id="PF07729">
    <property type="entry name" value="FCD"/>
    <property type="match status" value="1"/>
</dbReference>